<accession>A0A834KDQ4</accession>
<dbReference type="EMBL" id="JACSDZ010000005">
    <property type="protein sequence ID" value="KAF7404052.1"/>
    <property type="molecule type" value="Genomic_DNA"/>
</dbReference>
<gene>
    <name evidence="2" type="ORF">HZH68_006846</name>
</gene>
<evidence type="ECO:0000313" key="3">
    <source>
        <dbReference type="Proteomes" id="UP000617340"/>
    </source>
</evidence>
<evidence type="ECO:0000313" key="2">
    <source>
        <dbReference type="EMBL" id="KAF7404052.1"/>
    </source>
</evidence>
<name>A0A834KDQ4_VESGE</name>
<proteinExistence type="predicted"/>
<keyword evidence="3" id="KW-1185">Reference proteome</keyword>
<feature type="region of interest" description="Disordered" evidence="1">
    <location>
        <begin position="41"/>
        <end position="78"/>
    </location>
</feature>
<reference evidence="2" key="1">
    <citation type="journal article" date="2020" name="G3 (Bethesda)">
        <title>High-Quality Assemblies for Three Invasive Social Wasps from the &lt;i&gt;Vespula&lt;/i&gt; Genus.</title>
        <authorList>
            <person name="Harrop T.W.R."/>
            <person name="Guhlin J."/>
            <person name="McLaughlin G.M."/>
            <person name="Permina E."/>
            <person name="Stockwell P."/>
            <person name="Gilligan J."/>
            <person name="Le Lec M.F."/>
            <person name="Gruber M.A.M."/>
            <person name="Quinn O."/>
            <person name="Lovegrove M."/>
            <person name="Duncan E.J."/>
            <person name="Remnant E.J."/>
            <person name="Van Eeckhoven J."/>
            <person name="Graham B."/>
            <person name="Knapp R.A."/>
            <person name="Langford K.W."/>
            <person name="Kronenberg Z."/>
            <person name="Press M.O."/>
            <person name="Eacker S.M."/>
            <person name="Wilson-Rankin E.E."/>
            <person name="Purcell J."/>
            <person name="Lester P.J."/>
            <person name="Dearden P.K."/>
        </authorList>
    </citation>
    <scope>NUCLEOTIDE SEQUENCE</scope>
    <source>
        <strain evidence="2">Linc-1</strain>
    </source>
</reference>
<comment type="caution">
    <text evidence="2">The sequence shown here is derived from an EMBL/GenBank/DDBJ whole genome shotgun (WGS) entry which is preliminary data.</text>
</comment>
<evidence type="ECO:0000256" key="1">
    <source>
        <dbReference type="SAM" id="MobiDB-lite"/>
    </source>
</evidence>
<feature type="compositionally biased region" description="Basic and acidic residues" evidence="1">
    <location>
        <begin position="9"/>
        <end position="24"/>
    </location>
</feature>
<sequence>MKMLFRNIETSKLDDNESVRDNHGLKQRTIKSRLDFSKTRRSVRADRCNSKSACEDEEHIARGGRTPGENDFDEEGGDGTGTGTTFHLRMATNTSRAQLSGAGGGFLRGAGQQHVNFDPEAPPLPPLDTTQQTTSLLERPDADKKVKVYYTIRDYLFRSSASISHLSREPPPPLGDSVFPKLGQPNDVLSAISRMVAPA</sequence>
<feature type="region of interest" description="Disordered" evidence="1">
    <location>
        <begin position="161"/>
        <end position="181"/>
    </location>
</feature>
<feature type="region of interest" description="Disordered" evidence="1">
    <location>
        <begin position="1"/>
        <end position="26"/>
    </location>
</feature>
<organism evidence="2 3">
    <name type="scientific">Vespula germanica</name>
    <name type="common">German yellow jacket</name>
    <name type="synonym">Paravespula germanica</name>
    <dbReference type="NCBI Taxonomy" id="30212"/>
    <lineage>
        <taxon>Eukaryota</taxon>
        <taxon>Metazoa</taxon>
        <taxon>Ecdysozoa</taxon>
        <taxon>Arthropoda</taxon>
        <taxon>Hexapoda</taxon>
        <taxon>Insecta</taxon>
        <taxon>Pterygota</taxon>
        <taxon>Neoptera</taxon>
        <taxon>Endopterygota</taxon>
        <taxon>Hymenoptera</taxon>
        <taxon>Apocrita</taxon>
        <taxon>Aculeata</taxon>
        <taxon>Vespoidea</taxon>
        <taxon>Vespidae</taxon>
        <taxon>Vespinae</taxon>
        <taxon>Vespula</taxon>
    </lineage>
</organism>
<dbReference type="Proteomes" id="UP000617340">
    <property type="component" value="Unassembled WGS sequence"/>
</dbReference>
<protein>
    <submittedName>
        <fullName evidence="2">Uncharacterized protein</fullName>
    </submittedName>
</protein>
<dbReference type="AlphaFoldDB" id="A0A834KDQ4"/>